<dbReference type="OrthoDB" id="9770889at2"/>
<dbReference type="Proteomes" id="UP000199153">
    <property type="component" value="Unassembled WGS sequence"/>
</dbReference>
<dbReference type="STRING" id="287099.SAMN05660413_03031"/>
<sequence length="252" mass="27403">MKRTINLVLIGLLLFSAGNLFSQETKIMVRAQAKDAKFIGTSMGGAKIIIRDVETGKILDEGLTKGITGDTEVILLSPRERYKEITTEKTAGYEASLKLDKPTFVSIEAQGPMSKKQAKVVSSTQLWVIPGKDITGDGIILEIPGFVVDVLSPQTHETISAGTEIEIRANIVMMCGCPVTEEGTWDASGYEIKALISSEGKEHKEINLNSTDKASTFSETVKLVEGDYEIEVYAYDPKTGNTGLDRVNIIVN</sequence>
<proteinExistence type="predicted"/>
<keyword evidence="2" id="KW-1185">Reference proteome</keyword>
<gene>
    <name evidence="1" type="ORF">SAMN05660413_03031</name>
</gene>
<reference evidence="1 2" key="1">
    <citation type="submission" date="2016-10" db="EMBL/GenBank/DDBJ databases">
        <authorList>
            <person name="de Groot N.N."/>
        </authorList>
    </citation>
    <scope>NUCLEOTIDE SEQUENCE [LARGE SCALE GENOMIC DNA]</scope>
    <source>
        <strain evidence="1 2">DSM 17794</strain>
    </source>
</reference>
<dbReference type="EMBL" id="FOVL01000025">
    <property type="protein sequence ID" value="SFN90996.1"/>
    <property type="molecule type" value="Genomic_DNA"/>
</dbReference>
<name>A0A1I5CVU9_9FLAO</name>
<organism evidence="1 2">
    <name type="scientific">Salegentibacter flavus</name>
    <dbReference type="NCBI Taxonomy" id="287099"/>
    <lineage>
        <taxon>Bacteria</taxon>
        <taxon>Pseudomonadati</taxon>
        <taxon>Bacteroidota</taxon>
        <taxon>Flavobacteriia</taxon>
        <taxon>Flavobacteriales</taxon>
        <taxon>Flavobacteriaceae</taxon>
        <taxon>Salegentibacter</taxon>
    </lineage>
</organism>
<protein>
    <submittedName>
        <fullName evidence="1">Uncharacterized protein</fullName>
    </submittedName>
</protein>
<evidence type="ECO:0000313" key="2">
    <source>
        <dbReference type="Proteomes" id="UP000199153"/>
    </source>
</evidence>
<dbReference type="RefSeq" id="WP_093411174.1">
    <property type="nucleotide sequence ID" value="NZ_FOVL01000025.1"/>
</dbReference>
<dbReference type="AlphaFoldDB" id="A0A1I5CVU9"/>
<accession>A0A1I5CVU9</accession>
<evidence type="ECO:0000313" key="1">
    <source>
        <dbReference type="EMBL" id="SFN90996.1"/>
    </source>
</evidence>